<name>A0A146LRQ7_LYGHE</name>
<proteinExistence type="predicted"/>
<accession>A0A146LRQ7</accession>
<dbReference type="EMBL" id="GDHC01008135">
    <property type="protein sequence ID" value="JAQ10494.1"/>
    <property type="molecule type" value="Transcribed_RNA"/>
</dbReference>
<evidence type="ECO:0000313" key="1">
    <source>
        <dbReference type="EMBL" id="JAQ10494.1"/>
    </source>
</evidence>
<organism evidence="1">
    <name type="scientific">Lygus hesperus</name>
    <name type="common">Western plant bug</name>
    <dbReference type="NCBI Taxonomy" id="30085"/>
    <lineage>
        <taxon>Eukaryota</taxon>
        <taxon>Metazoa</taxon>
        <taxon>Ecdysozoa</taxon>
        <taxon>Arthropoda</taxon>
        <taxon>Hexapoda</taxon>
        <taxon>Insecta</taxon>
        <taxon>Pterygota</taxon>
        <taxon>Neoptera</taxon>
        <taxon>Paraneoptera</taxon>
        <taxon>Hemiptera</taxon>
        <taxon>Heteroptera</taxon>
        <taxon>Panheteroptera</taxon>
        <taxon>Cimicomorpha</taxon>
        <taxon>Miridae</taxon>
        <taxon>Mirini</taxon>
        <taxon>Lygus</taxon>
    </lineage>
</organism>
<dbReference type="AlphaFoldDB" id="A0A146LRQ7"/>
<sequence length="151" mass="16278">MCDGMFVSMGASLGTNISTWCSNRNRLHICFIISVLSSVEPSYSIVMYIIGATLSAESSRCIIGTSDSRARTYFENSCNCFYSFGFASITPIATAAPRAVYGGDAALNTYPVAAIRWCDIIVSFAAQIPPIPQSVFSNVKQRISISSGFKP</sequence>
<gene>
    <name evidence="1" type="ORF">g.46891</name>
</gene>
<protein>
    <submittedName>
        <fullName evidence="1">Uncharacterized protein</fullName>
    </submittedName>
</protein>
<reference evidence="1" key="1">
    <citation type="journal article" date="2016" name="Gigascience">
        <title>De novo construction of an expanded transcriptome assembly for the western tarnished plant bug, Lygus hesperus.</title>
        <authorList>
            <person name="Tassone E.E."/>
            <person name="Geib S.M."/>
            <person name="Hall B."/>
            <person name="Fabrick J.A."/>
            <person name="Brent C.S."/>
            <person name="Hull J.J."/>
        </authorList>
    </citation>
    <scope>NUCLEOTIDE SEQUENCE</scope>
</reference>